<dbReference type="EMBL" id="JACHMG010000001">
    <property type="protein sequence ID" value="MBB4689811.1"/>
    <property type="molecule type" value="Genomic_DNA"/>
</dbReference>
<protein>
    <submittedName>
        <fullName evidence="1">Uncharacterized protein</fullName>
    </submittedName>
</protein>
<dbReference type="AlphaFoldDB" id="A0A840J419"/>
<organism evidence="1 2">
    <name type="scientific">Amycolatopsis jiangsuensis</name>
    <dbReference type="NCBI Taxonomy" id="1181879"/>
    <lineage>
        <taxon>Bacteria</taxon>
        <taxon>Bacillati</taxon>
        <taxon>Actinomycetota</taxon>
        <taxon>Actinomycetes</taxon>
        <taxon>Pseudonocardiales</taxon>
        <taxon>Pseudonocardiaceae</taxon>
        <taxon>Amycolatopsis</taxon>
    </lineage>
</organism>
<dbReference type="Proteomes" id="UP000581769">
    <property type="component" value="Unassembled WGS sequence"/>
</dbReference>
<evidence type="ECO:0000313" key="2">
    <source>
        <dbReference type="Proteomes" id="UP000581769"/>
    </source>
</evidence>
<comment type="caution">
    <text evidence="1">The sequence shown here is derived from an EMBL/GenBank/DDBJ whole genome shotgun (WGS) entry which is preliminary data.</text>
</comment>
<name>A0A840J419_9PSEU</name>
<accession>A0A840J419</accession>
<proteinExistence type="predicted"/>
<reference evidence="1 2" key="1">
    <citation type="submission" date="2020-08" db="EMBL/GenBank/DDBJ databases">
        <title>Sequencing the genomes of 1000 actinobacteria strains.</title>
        <authorList>
            <person name="Klenk H.-P."/>
        </authorList>
    </citation>
    <scope>NUCLEOTIDE SEQUENCE [LARGE SCALE GENOMIC DNA]</scope>
    <source>
        <strain evidence="1 2">DSM 45859</strain>
    </source>
</reference>
<gene>
    <name evidence="1" type="ORF">BJY18_007296</name>
</gene>
<keyword evidence="2" id="KW-1185">Reference proteome</keyword>
<sequence length="63" mass="7103">MDDLIAEIRYMLRHPIRANAATCRAVADTELGAALAYLVQHPMRSLRETFTPIFDDIARGMGR</sequence>
<evidence type="ECO:0000313" key="1">
    <source>
        <dbReference type="EMBL" id="MBB4689811.1"/>
    </source>
</evidence>